<evidence type="ECO:0000313" key="2">
    <source>
        <dbReference type="Proteomes" id="UP000663891"/>
    </source>
</evidence>
<dbReference type="Proteomes" id="UP000663891">
    <property type="component" value="Unassembled WGS sequence"/>
</dbReference>
<organism evidence="1 2">
    <name type="scientific">Adineta steineri</name>
    <dbReference type="NCBI Taxonomy" id="433720"/>
    <lineage>
        <taxon>Eukaryota</taxon>
        <taxon>Metazoa</taxon>
        <taxon>Spiralia</taxon>
        <taxon>Gnathifera</taxon>
        <taxon>Rotifera</taxon>
        <taxon>Eurotatoria</taxon>
        <taxon>Bdelloidea</taxon>
        <taxon>Adinetida</taxon>
        <taxon>Adinetidae</taxon>
        <taxon>Adineta</taxon>
    </lineage>
</organism>
<accession>A0A815WPV9</accession>
<feature type="non-terminal residue" evidence="1">
    <location>
        <position position="1"/>
    </location>
</feature>
<reference evidence="1" key="1">
    <citation type="submission" date="2021-02" db="EMBL/GenBank/DDBJ databases">
        <authorList>
            <person name="Nowell W R."/>
        </authorList>
    </citation>
    <scope>NUCLEOTIDE SEQUENCE</scope>
</reference>
<sequence length="40" mass="4769">QLFDDDNCKVTMIYYGPEFNHNHHKNLYQSDGDEIVIVQQ</sequence>
<gene>
    <name evidence="1" type="ORF">VCS650_LOCUS44075</name>
</gene>
<evidence type="ECO:0000313" key="1">
    <source>
        <dbReference type="EMBL" id="CAF1543579.1"/>
    </source>
</evidence>
<comment type="caution">
    <text evidence="1">The sequence shown here is derived from an EMBL/GenBank/DDBJ whole genome shotgun (WGS) entry which is preliminary data.</text>
</comment>
<dbReference type="EMBL" id="CAJNON010008087">
    <property type="protein sequence ID" value="CAF1543579.1"/>
    <property type="molecule type" value="Genomic_DNA"/>
</dbReference>
<name>A0A815WPV9_9BILA</name>
<dbReference type="AlphaFoldDB" id="A0A815WPV9"/>
<proteinExistence type="predicted"/>
<protein>
    <submittedName>
        <fullName evidence="1">Uncharacterized protein</fullName>
    </submittedName>
</protein>